<proteinExistence type="predicted"/>
<evidence type="ECO:0000313" key="2">
    <source>
        <dbReference type="WBParaSite" id="RSKR_0000244600.1"/>
    </source>
</evidence>
<reference evidence="2" key="1">
    <citation type="submission" date="2016-11" db="UniProtKB">
        <authorList>
            <consortium name="WormBaseParasite"/>
        </authorList>
    </citation>
    <scope>IDENTIFICATION</scope>
    <source>
        <strain evidence="2">KR3021</strain>
    </source>
</reference>
<protein>
    <submittedName>
        <fullName evidence="2">AA_permease domain-containing protein</fullName>
    </submittedName>
</protein>
<sequence length="1190" mass="131585">MVKLKRFQVTKSSQNLEEHARMSEEPFALPVEQGNGVMTTHHASTNTLKSEENGVNSRKTSSAGRFIILAPTQSKESSLNDESHNQPQDHILPLNQRTVKFNVADLKENSLDYEGTIGSDHNNTVNLKSLRNFKTLERPPIMDYYRNTVDPNKPMSVRPSMAQLINGQDEMEGGPNDPLLCEARRKSNESNSGASKPRKKFGWIEGVFFRCILNIFGVMLYLRVSWVAGQAGIIFGTGVVLLASLVTTITALSTCAICTNGDVKGGGAYFLISRSLGPEFGGSIGIIFSFANAVSAAMYVVGFSETVRDILVSHELKIIDGGLNDVRIIGLITCALLMCIVFIGTGFESKMQMGLLVILTLSIINYFIGIFLRVPGEKALKGVTGLSMATMWENMLPNFKDQNFFSVFSIYFPAATKNRRMLKGHGIMAGANVSGDLTNPSQAIPLGTLSAIFGTTIVYILTIWSTGSTCLREADGINVPLYQQNASSGITGYIQPECAANGTCPYGLMNYFQIMELTSVWGPLITAGIFAATLSSALASLVSAPKIFQAVSKDRLFPYINHFGKGSGKGDEPRKAYLLGFVIAMVMILIGELNAIAPIISNFFLASYALINYACFDNSMAQSPGFRPSFKYYNMWISLMGALLCVVVMFIVSWVTALVTFVCFAGLYLFLIYRKPDVNWGSSGAAHSYKTALKGMIKLSETVDHVKNYRPQILVLSGNPHSRPSLIDFASNISKGSSLLVLGNVMAPTSLNSKTQNLTDYNLRLTDWCKQRHIKCFVSSFPSKSLRQGAHNLTQICGLGKLRPDIVLMGFKANWSSTPDNLQEINEYFGIVLDSFESNMGVCILRNAASGFDFSDMMEKLNMGDHDRLKISEKVVTVSEGMSKEESFDVVETTAANSIETEDESKLTERTPSYLDINDIDDEDVDEDEDNTSQSSTPSHKDPESNHSSKVHFDNEETFEEHHSTLNHLSINEKYGGIIRRKSTRRPTAAQKELLTSINRFKNKIKQPIIDVWWLFDDGGLTLLIPYLLSIPKSYLENAKLRVFTVSASSGGIEQMQRGMAGLLKKFRIDVSNLHVINDITRKPQHHTMERFNKLIEPFRCSLSENSPEGMISDAELAAQKDKTNRQLRTAELLHEHSKDADLICITLPVPRKNMVSSALYLAWLDTMTANLPPTLCIRGNQSSVLTYYS</sequence>
<dbReference type="WBParaSite" id="RSKR_0000244600.1">
    <property type="protein sequence ID" value="RSKR_0000244600.1"/>
    <property type="gene ID" value="RSKR_0000244600"/>
</dbReference>
<name>A0AC35TMV5_9BILA</name>
<accession>A0AC35TMV5</accession>
<organism evidence="1 2">
    <name type="scientific">Rhabditophanes sp. KR3021</name>
    <dbReference type="NCBI Taxonomy" id="114890"/>
    <lineage>
        <taxon>Eukaryota</taxon>
        <taxon>Metazoa</taxon>
        <taxon>Ecdysozoa</taxon>
        <taxon>Nematoda</taxon>
        <taxon>Chromadorea</taxon>
        <taxon>Rhabditida</taxon>
        <taxon>Tylenchina</taxon>
        <taxon>Panagrolaimomorpha</taxon>
        <taxon>Strongyloidoidea</taxon>
        <taxon>Alloionematidae</taxon>
        <taxon>Rhabditophanes</taxon>
    </lineage>
</organism>
<dbReference type="Proteomes" id="UP000095286">
    <property type="component" value="Unplaced"/>
</dbReference>
<evidence type="ECO:0000313" key="1">
    <source>
        <dbReference type="Proteomes" id="UP000095286"/>
    </source>
</evidence>